<feature type="compositionally biased region" description="Basic and acidic residues" evidence="1">
    <location>
        <begin position="39"/>
        <end position="50"/>
    </location>
</feature>
<gene>
    <name evidence="2" type="ORF">GA0061070_106810</name>
</gene>
<reference evidence="3" key="1">
    <citation type="submission" date="2016-08" db="EMBL/GenBank/DDBJ databases">
        <authorList>
            <person name="Varghese N."/>
            <person name="Submissions Spin"/>
        </authorList>
    </citation>
    <scope>NUCLEOTIDE SEQUENCE [LARGE SCALE GENOMIC DNA]</scope>
    <source>
        <strain evidence="3">REICA_142</strain>
    </source>
</reference>
<protein>
    <submittedName>
        <fullName evidence="2">Uncharacterized protein</fullName>
    </submittedName>
</protein>
<name>A0A1C4GH91_9ENTR</name>
<feature type="region of interest" description="Disordered" evidence="1">
    <location>
        <begin position="39"/>
        <end position="64"/>
    </location>
</feature>
<sequence length="109" mass="11631">MCLATVLTPDYKANGMIPDLPAALAGKIRRLAESISKAKAEGRLEKDPGKGIHPGGQRGIRKGKHEAPLKIVPAMLQNGIDHNTAMTITGMAEDDLQRIRPVGLTGKKI</sequence>
<proteinExistence type="predicted"/>
<evidence type="ECO:0000256" key="1">
    <source>
        <dbReference type="SAM" id="MobiDB-lite"/>
    </source>
</evidence>
<dbReference type="Proteomes" id="UP000198515">
    <property type="component" value="Unassembled WGS sequence"/>
</dbReference>
<dbReference type="EMBL" id="FMBC01000068">
    <property type="protein sequence ID" value="SCC67506.1"/>
    <property type="molecule type" value="Genomic_DNA"/>
</dbReference>
<accession>A0A1C4GH91</accession>
<dbReference type="AlphaFoldDB" id="A0A1C4GH91"/>
<keyword evidence="3" id="KW-1185">Reference proteome</keyword>
<evidence type="ECO:0000313" key="3">
    <source>
        <dbReference type="Proteomes" id="UP000198515"/>
    </source>
</evidence>
<organism evidence="2 3">
    <name type="scientific">Kosakonia oryziphila</name>
    <dbReference type="NCBI Taxonomy" id="1005667"/>
    <lineage>
        <taxon>Bacteria</taxon>
        <taxon>Pseudomonadati</taxon>
        <taxon>Pseudomonadota</taxon>
        <taxon>Gammaproteobacteria</taxon>
        <taxon>Enterobacterales</taxon>
        <taxon>Enterobacteriaceae</taxon>
        <taxon>Kosakonia</taxon>
    </lineage>
</organism>
<evidence type="ECO:0000313" key="2">
    <source>
        <dbReference type="EMBL" id="SCC67506.1"/>
    </source>
</evidence>